<dbReference type="Pfam" id="PF13302">
    <property type="entry name" value="Acetyltransf_3"/>
    <property type="match status" value="1"/>
</dbReference>
<dbReference type="Proteomes" id="UP000560081">
    <property type="component" value="Unassembled WGS sequence"/>
</dbReference>
<organism evidence="1 2">
    <name type="scientific">Micrococcus flavus</name>
    <dbReference type="NCBI Taxonomy" id="384602"/>
    <lineage>
        <taxon>Bacteria</taxon>
        <taxon>Bacillati</taxon>
        <taxon>Actinomycetota</taxon>
        <taxon>Actinomycetes</taxon>
        <taxon>Micrococcales</taxon>
        <taxon>Micrococcaceae</taxon>
        <taxon>Micrococcus</taxon>
    </lineage>
</organism>
<evidence type="ECO:0000313" key="2">
    <source>
        <dbReference type="Proteomes" id="UP000560081"/>
    </source>
</evidence>
<dbReference type="Gene3D" id="3.40.630.30">
    <property type="match status" value="1"/>
</dbReference>
<name>A0A4Y8WZK4_9MICC</name>
<keyword evidence="1" id="KW-0808">Transferase</keyword>
<dbReference type="InterPro" id="IPR051908">
    <property type="entry name" value="Ribosomal_N-acetyltransferase"/>
</dbReference>
<accession>A0A4Y8WZK4</accession>
<dbReference type="GO" id="GO:0005737">
    <property type="term" value="C:cytoplasm"/>
    <property type="evidence" value="ECO:0007669"/>
    <property type="project" value="TreeGrafter"/>
</dbReference>
<dbReference type="RefSeq" id="WP_135030391.1">
    <property type="nucleotide sequence ID" value="NZ_BMLA01000010.1"/>
</dbReference>
<evidence type="ECO:0000313" key="1">
    <source>
        <dbReference type="EMBL" id="MBB4881780.1"/>
    </source>
</evidence>
<keyword evidence="2" id="KW-1185">Reference proteome</keyword>
<dbReference type="SUPFAM" id="SSF55729">
    <property type="entry name" value="Acyl-CoA N-acyltransferases (Nat)"/>
    <property type="match status" value="1"/>
</dbReference>
<comment type="caution">
    <text evidence="1">The sequence shown here is derived from an EMBL/GenBank/DDBJ whole genome shotgun (WGS) entry which is preliminary data.</text>
</comment>
<sequence length="218" mass="24052">MTRTLEEIWPPYGLVVEAGDLRMTALREADVPEVLDVVAGGIHDPSWTPFLFPWTDAPAEEMPANYLRFFASTLTRTVDGDVSLELVVRRNGRVIGMQGMNGPDVAGTRRLETGSWLGLPFQGQGLGTRMRRMMCALAFDGLGLDAVTSSAWEDNAASRRVSEKVGYRETGRGQAERRGVPTGEVYFELRPEELVRGDEPVRITGAEELRLFLGLGHS</sequence>
<dbReference type="PROSITE" id="PS51186">
    <property type="entry name" value="GNAT"/>
    <property type="match status" value="1"/>
</dbReference>
<dbReference type="InterPro" id="IPR016181">
    <property type="entry name" value="Acyl_CoA_acyltransferase"/>
</dbReference>
<protein>
    <submittedName>
        <fullName evidence="1">RimJ/RimL family protein N-acetyltransferase</fullName>
    </submittedName>
</protein>
<dbReference type="GO" id="GO:1990189">
    <property type="term" value="F:protein N-terminal-serine acetyltransferase activity"/>
    <property type="evidence" value="ECO:0007669"/>
    <property type="project" value="TreeGrafter"/>
</dbReference>
<dbReference type="InterPro" id="IPR000182">
    <property type="entry name" value="GNAT_dom"/>
</dbReference>
<reference evidence="1 2" key="1">
    <citation type="submission" date="2020-08" db="EMBL/GenBank/DDBJ databases">
        <title>Sequencing the genomes of 1000 actinobacteria strains.</title>
        <authorList>
            <person name="Klenk H.-P."/>
        </authorList>
    </citation>
    <scope>NUCLEOTIDE SEQUENCE [LARGE SCALE GENOMIC DNA]</scope>
    <source>
        <strain evidence="1 2">DSM 19079</strain>
    </source>
</reference>
<dbReference type="OrthoDB" id="3466127at2"/>
<dbReference type="PANTHER" id="PTHR43441:SF11">
    <property type="entry name" value="RIBOSOMAL-PROTEIN-SERINE ACETYLTRANSFERASE"/>
    <property type="match status" value="1"/>
</dbReference>
<dbReference type="AlphaFoldDB" id="A0A4Y8WZK4"/>
<proteinExistence type="predicted"/>
<dbReference type="EMBL" id="JACHMC010000001">
    <property type="protein sequence ID" value="MBB4881780.1"/>
    <property type="molecule type" value="Genomic_DNA"/>
</dbReference>
<dbReference type="PANTHER" id="PTHR43441">
    <property type="entry name" value="RIBOSOMAL-PROTEIN-SERINE ACETYLTRANSFERASE"/>
    <property type="match status" value="1"/>
</dbReference>
<gene>
    <name evidence="1" type="ORF">BJ976_000131</name>
</gene>
<dbReference type="GO" id="GO:0008999">
    <property type="term" value="F:protein-N-terminal-alanine acetyltransferase activity"/>
    <property type="evidence" value="ECO:0007669"/>
    <property type="project" value="TreeGrafter"/>
</dbReference>